<reference evidence="1" key="1">
    <citation type="journal article" date="2015" name="Nature">
        <title>Complex archaea that bridge the gap between prokaryotes and eukaryotes.</title>
        <authorList>
            <person name="Spang A."/>
            <person name="Saw J.H."/>
            <person name="Jorgensen S.L."/>
            <person name="Zaremba-Niedzwiedzka K."/>
            <person name="Martijn J."/>
            <person name="Lind A.E."/>
            <person name="van Eijk R."/>
            <person name="Schleper C."/>
            <person name="Guy L."/>
            <person name="Ettema T.J."/>
        </authorList>
    </citation>
    <scope>NUCLEOTIDE SEQUENCE</scope>
</reference>
<proteinExistence type="predicted"/>
<gene>
    <name evidence="1" type="ORF">LCGC14_1693110</name>
</gene>
<dbReference type="AlphaFoldDB" id="A0A0F9HK55"/>
<evidence type="ECO:0000313" key="1">
    <source>
        <dbReference type="EMBL" id="KKM15726.1"/>
    </source>
</evidence>
<organism evidence="1">
    <name type="scientific">marine sediment metagenome</name>
    <dbReference type="NCBI Taxonomy" id="412755"/>
    <lineage>
        <taxon>unclassified sequences</taxon>
        <taxon>metagenomes</taxon>
        <taxon>ecological metagenomes</taxon>
    </lineage>
</organism>
<protein>
    <recommendedName>
        <fullName evidence="2">Transcriptional coactivator p15 (PC4) C-terminal domain-containing protein</fullName>
    </recommendedName>
</protein>
<evidence type="ECO:0008006" key="2">
    <source>
        <dbReference type="Google" id="ProtNLM"/>
    </source>
</evidence>
<sequence>MGYDADKDEILEERRIETAEGRWIVAVLARYDGGEKKIGLSRLYAKKDGSENHAKLGRLTLDEVPRIVEAVTALVAEAREQV</sequence>
<accession>A0A0F9HK55</accession>
<comment type="caution">
    <text evidence="1">The sequence shown here is derived from an EMBL/GenBank/DDBJ whole genome shotgun (WGS) entry which is preliminary data.</text>
</comment>
<dbReference type="EMBL" id="LAZR01014835">
    <property type="protein sequence ID" value="KKM15726.1"/>
    <property type="molecule type" value="Genomic_DNA"/>
</dbReference>
<name>A0A0F9HK55_9ZZZZ</name>